<dbReference type="Proteomes" id="UP001202674">
    <property type="component" value="Unassembled WGS sequence"/>
</dbReference>
<name>A0AAE3K7W5_9EURY</name>
<accession>A0AAE3K7W5</accession>
<dbReference type="EMBL" id="JAKRVY010000007">
    <property type="protein sequence ID" value="MCL9814364.1"/>
    <property type="molecule type" value="Genomic_DNA"/>
</dbReference>
<organism evidence="1 2">
    <name type="scientific">Natranaeroarchaeum aerophilus</name>
    <dbReference type="NCBI Taxonomy" id="2917711"/>
    <lineage>
        <taxon>Archaea</taxon>
        <taxon>Methanobacteriati</taxon>
        <taxon>Methanobacteriota</taxon>
        <taxon>Stenosarchaea group</taxon>
        <taxon>Halobacteria</taxon>
        <taxon>Halobacteriales</taxon>
        <taxon>Natronoarchaeaceae</taxon>
        <taxon>Natranaeroarchaeum</taxon>
    </lineage>
</organism>
<evidence type="ECO:0000313" key="2">
    <source>
        <dbReference type="Proteomes" id="UP001202674"/>
    </source>
</evidence>
<reference evidence="1 2" key="1">
    <citation type="journal article" date="2022" name="Syst. Appl. Microbiol.">
        <title>Natronocalculus amylovorans gen. nov., sp. nov., and Natranaeroarchaeum aerophilus sp. nov., dominant culturable amylolytic natronoarchaea from hypersaline soda lakes in southwestern Siberia.</title>
        <authorList>
            <person name="Sorokin D.Y."/>
            <person name="Elcheninov A.G."/>
            <person name="Khizhniak T.V."/>
            <person name="Koenen M."/>
            <person name="Bale N.J."/>
            <person name="Damste J.S.S."/>
            <person name="Kublanov I.V."/>
        </authorList>
    </citation>
    <scope>NUCLEOTIDE SEQUENCE [LARGE SCALE GENOMIC DNA]</scope>
    <source>
        <strain evidence="1 2">AArc-St1-1</strain>
    </source>
</reference>
<evidence type="ECO:0000313" key="1">
    <source>
        <dbReference type="EMBL" id="MCL9814364.1"/>
    </source>
</evidence>
<sequence length="50" mass="5692">MARVHGEFFQAVVNHPYYTDAGGHVREEMDSVLTDKAEFASADIQRSMNY</sequence>
<dbReference type="AlphaFoldDB" id="A0AAE3K7W5"/>
<keyword evidence="2" id="KW-1185">Reference proteome</keyword>
<protein>
    <submittedName>
        <fullName evidence="1">Uncharacterized protein</fullName>
    </submittedName>
</protein>
<comment type="caution">
    <text evidence="1">The sequence shown here is derived from an EMBL/GenBank/DDBJ whole genome shotgun (WGS) entry which is preliminary data.</text>
</comment>
<proteinExistence type="predicted"/>
<dbReference type="RefSeq" id="WP_250597346.1">
    <property type="nucleotide sequence ID" value="NZ_JAKRVY010000007.1"/>
</dbReference>
<gene>
    <name evidence="1" type="ORF">AArcSt11_11950</name>
</gene>